<sequence>MGDEDVRELKFVGPATAAVLADAPFGAADVREKAVSYRMLIDAGVNPGVAARIRREHSLAWSFESEGEDLARRSSQVRGLGDAERAWVAASSGDWQGQDAGGSDAAEGGAGGDDTDDDVRVVTDDDAAATATDDTAATTDDEETDDGEAAERAWVAASARGDASGTKTDGSGDPVAAESAWRERSRPTPVVDVAGVNDRDAADLAEAGITSARALAIADPEEIGEALDRDAAHVAELRDAAAEHVD</sequence>
<dbReference type="SUPFAM" id="SSF47794">
    <property type="entry name" value="Rad51 N-terminal domain-like"/>
    <property type="match status" value="1"/>
</dbReference>
<dbReference type="Gene3D" id="1.10.150.20">
    <property type="entry name" value="5' to 3' exonuclease, C-terminal subdomain"/>
    <property type="match status" value="1"/>
</dbReference>
<feature type="region of interest" description="Disordered" evidence="1">
    <location>
        <begin position="64"/>
        <end position="186"/>
    </location>
</feature>
<dbReference type="GeneID" id="67209758"/>
<accession>A0ABD5MI35</accession>
<evidence type="ECO:0000256" key="1">
    <source>
        <dbReference type="SAM" id="MobiDB-lite"/>
    </source>
</evidence>
<evidence type="ECO:0000313" key="3">
    <source>
        <dbReference type="EMBL" id="MFB9823491.1"/>
    </source>
</evidence>
<evidence type="ECO:0000259" key="2">
    <source>
        <dbReference type="Pfam" id="PF24158"/>
    </source>
</evidence>
<organism evidence="3 4">
    <name type="scientific">Halobaculum roseum</name>
    <dbReference type="NCBI Taxonomy" id="2175149"/>
    <lineage>
        <taxon>Archaea</taxon>
        <taxon>Methanobacteriati</taxon>
        <taxon>Methanobacteriota</taxon>
        <taxon>Stenosarchaea group</taxon>
        <taxon>Halobacteria</taxon>
        <taxon>Halobacteriales</taxon>
        <taxon>Haloferacaceae</taxon>
        <taxon>Halobaculum</taxon>
    </lineage>
</organism>
<dbReference type="AlphaFoldDB" id="A0ABD5MI35"/>
<comment type="caution">
    <text evidence="3">The sequence shown here is derived from an EMBL/GenBank/DDBJ whole genome shotgun (WGS) entry which is preliminary data.</text>
</comment>
<evidence type="ECO:0000313" key="4">
    <source>
        <dbReference type="Proteomes" id="UP001589595"/>
    </source>
</evidence>
<dbReference type="Proteomes" id="UP001589595">
    <property type="component" value="Unassembled WGS sequence"/>
</dbReference>
<feature type="compositionally biased region" description="Acidic residues" evidence="1">
    <location>
        <begin position="139"/>
        <end position="148"/>
    </location>
</feature>
<dbReference type="InterPro" id="IPR010995">
    <property type="entry name" value="DNA_repair_Rad51/TF_NusA_a-hlx"/>
</dbReference>
<feature type="domain" description="DUF7409" evidence="2">
    <location>
        <begin position="9"/>
        <end position="55"/>
    </location>
</feature>
<name>A0ABD5MI35_9EURY</name>
<protein>
    <submittedName>
        <fullName evidence="3">Helix-hairpin-helix domain-containing protein</fullName>
    </submittedName>
</protein>
<reference evidence="3" key="1">
    <citation type="submission" date="2024-09" db="EMBL/GenBank/DDBJ databases">
        <authorList>
            <person name="Sun Q."/>
        </authorList>
    </citation>
    <scope>NUCLEOTIDE SEQUENCE [LARGE SCALE GENOMIC DNA]</scope>
    <source>
        <strain evidence="3">JCM 31273</strain>
    </source>
</reference>
<feature type="compositionally biased region" description="Low complexity" evidence="1">
    <location>
        <begin position="128"/>
        <end position="138"/>
    </location>
</feature>
<keyword evidence="4" id="KW-1185">Reference proteome</keyword>
<dbReference type="EMBL" id="JBHMAJ010000003">
    <property type="protein sequence ID" value="MFB9823491.1"/>
    <property type="molecule type" value="Genomic_DNA"/>
</dbReference>
<dbReference type="RefSeq" id="WP_222922469.1">
    <property type="nucleotide sequence ID" value="NZ_CP082286.1"/>
</dbReference>
<dbReference type="InterPro" id="IPR055832">
    <property type="entry name" value="DUF7409"/>
</dbReference>
<proteinExistence type="predicted"/>
<gene>
    <name evidence="3" type="ORF">ACFFOL_04740</name>
</gene>
<dbReference type="Pfam" id="PF24158">
    <property type="entry name" value="DUF7409"/>
    <property type="match status" value="1"/>
</dbReference>